<sequence length="118" mass="13155">MELLDKDLNLTAIWHLSHCNLFVSGPNYERSWFDCARSLILVQLHLLPFVSLMMPCNGAGIPIHGNVTGNLLARGRTQFWFIDTAFWPCCIGSLARLAQVAADIIFQLSECSSSSFPL</sequence>
<accession>A0A9P8ALA5</accession>
<dbReference type="EMBL" id="MU250589">
    <property type="protein sequence ID" value="KAG7439580.1"/>
    <property type="molecule type" value="Genomic_DNA"/>
</dbReference>
<reference evidence="1" key="1">
    <citation type="submission" date="2020-11" db="EMBL/GenBank/DDBJ databases">
        <title>Adaptations for nitrogen fixation in a non-lichenized fungal sporocarp promotes dispersal by wood-feeding termites.</title>
        <authorList>
            <consortium name="DOE Joint Genome Institute"/>
            <person name="Koch R.A."/>
            <person name="Yoon G."/>
            <person name="Arayal U."/>
            <person name="Lail K."/>
            <person name="Amirebrahimi M."/>
            <person name="Labutti K."/>
            <person name="Lipzen A."/>
            <person name="Riley R."/>
            <person name="Barry K."/>
            <person name="Henrissat B."/>
            <person name="Grigoriev I.V."/>
            <person name="Herr J.R."/>
            <person name="Aime M.C."/>
        </authorList>
    </citation>
    <scope>NUCLEOTIDE SEQUENCE</scope>
    <source>
        <strain evidence="1">MCA 3950</strain>
    </source>
</reference>
<comment type="caution">
    <text evidence="1">The sequence shown here is derived from an EMBL/GenBank/DDBJ whole genome shotgun (WGS) entry which is preliminary data.</text>
</comment>
<name>A0A9P8ALA5_9AGAR</name>
<evidence type="ECO:0000313" key="1">
    <source>
        <dbReference type="EMBL" id="KAG7439580.1"/>
    </source>
</evidence>
<evidence type="ECO:0000313" key="2">
    <source>
        <dbReference type="Proteomes" id="UP000812287"/>
    </source>
</evidence>
<organism evidence="1 2">
    <name type="scientific">Guyanagaster necrorhizus</name>
    <dbReference type="NCBI Taxonomy" id="856835"/>
    <lineage>
        <taxon>Eukaryota</taxon>
        <taxon>Fungi</taxon>
        <taxon>Dikarya</taxon>
        <taxon>Basidiomycota</taxon>
        <taxon>Agaricomycotina</taxon>
        <taxon>Agaricomycetes</taxon>
        <taxon>Agaricomycetidae</taxon>
        <taxon>Agaricales</taxon>
        <taxon>Marasmiineae</taxon>
        <taxon>Physalacriaceae</taxon>
        <taxon>Guyanagaster</taxon>
    </lineage>
</organism>
<dbReference type="GeneID" id="66104211"/>
<dbReference type="RefSeq" id="XP_043033080.1">
    <property type="nucleotide sequence ID" value="XM_043181915.1"/>
</dbReference>
<dbReference type="AlphaFoldDB" id="A0A9P8ALA5"/>
<dbReference type="Proteomes" id="UP000812287">
    <property type="component" value="Unassembled WGS sequence"/>
</dbReference>
<proteinExistence type="predicted"/>
<gene>
    <name evidence="1" type="ORF">BT62DRAFT_696997</name>
</gene>
<keyword evidence="2" id="KW-1185">Reference proteome</keyword>
<protein>
    <submittedName>
        <fullName evidence="1">Uncharacterized protein</fullName>
    </submittedName>
</protein>